<keyword evidence="1" id="KW-0175">Coiled coil</keyword>
<proteinExistence type="predicted"/>
<feature type="non-terminal residue" evidence="2">
    <location>
        <position position="1"/>
    </location>
</feature>
<dbReference type="AlphaFoldDB" id="X1BN28"/>
<evidence type="ECO:0000313" key="2">
    <source>
        <dbReference type="EMBL" id="GAG97349.1"/>
    </source>
</evidence>
<reference evidence="2" key="1">
    <citation type="journal article" date="2014" name="Front. Microbiol.">
        <title>High frequency of phylogenetically diverse reductive dehalogenase-homologous genes in deep subseafloor sedimentary metagenomes.</title>
        <authorList>
            <person name="Kawai M."/>
            <person name="Futagami T."/>
            <person name="Toyoda A."/>
            <person name="Takaki Y."/>
            <person name="Nishi S."/>
            <person name="Hori S."/>
            <person name="Arai W."/>
            <person name="Tsubouchi T."/>
            <person name="Morono Y."/>
            <person name="Uchiyama I."/>
            <person name="Ito T."/>
            <person name="Fujiyama A."/>
            <person name="Inagaki F."/>
            <person name="Takami H."/>
        </authorList>
    </citation>
    <scope>NUCLEOTIDE SEQUENCE</scope>
    <source>
        <strain evidence="2">Expedition CK06-06</strain>
    </source>
</reference>
<comment type="caution">
    <text evidence="2">The sequence shown here is derived from an EMBL/GenBank/DDBJ whole genome shotgun (WGS) entry which is preliminary data.</text>
</comment>
<gene>
    <name evidence="2" type="ORF">S01H4_37071</name>
</gene>
<protein>
    <submittedName>
        <fullName evidence="2">Uncharacterized protein</fullName>
    </submittedName>
</protein>
<name>X1BN28_9ZZZZ</name>
<organism evidence="2">
    <name type="scientific">marine sediment metagenome</name>
    <dbReference type="NCBI Taxonomy" id="412755"/>
    <lineage>
        <taxon>unclassified sequences</taxon>
        <taxon>metagenomes</taxon>
        <taxon>ecological metagenomes</taxon>
    </lineage>
</organism>
<accession>X1BN28</accession>
<feature type="coiled-coil region" evidence="1">
    <location>
        <begin position="44"/>
        <end position="96"/>
    </location>
</feature>
<evidence type="ECO:0000256" key="1">
    <source>
        <dbReference type="SAM" id="Coils"/>
    </source>
</evidence>
<dbReference type="EMBL" id="BART01019878">
    <property type="protein sequence ID" value="GAG97349.1"/>
    <property type="molecule type" value="Genomic_DNA"/>
</dbReference>
<sequence length="98" mass="11547">AEKENKTLADGIEKVNNACVKIRWELEAKLEECRNLSDARRHWWDKAREKAEQLQAKLEAETKRAEEAEVNNLTNIREYDKLVEEIKQLKKQLAEAKK</sequence>